<evidence type="ECO:0000313" key="1">
    <source>
        <dbReference type="EMBL" id="CAB4046330.1"/>
    </source>
</evidence>
<keyword evidence="2" id="KW-1185">Reference proteome</keyword>
<sequence>MDSFSLPERQSYFRILLDVDLRTRISAKMDGETNVLGPGGCLQLVEEDFLARYPLFTRRLDFFQSQQATGQAFTDFLAKLKELSLLADLDKLSVEETFVFCALRGATDNELLDDLLKLEKKSLKDIENAANLYESKLVSRAKLNSKQDA</sequence>
<feature type="non-terminal residue" evidence="1">
    <location>
        <position position="149"/>
    </location>
</feature>
<comment type="caution">
    <text evidence="1">The sequence shown here is derived from an EMBL/GenBank/DDBJ whole genome shotgun (WGS) entry which is preliminary data.</text>
</comment>
<protein>
    <submittedName>
        <fullName evidence="1">Uncharacterized protein</fullName>
    </submittedName>
</protein>
<dbReference type="EMBL" id="CACRXK020050208">
    <property type="protein sequence ID" value="CAB4046330.1"/>
    <property type="molecule type" value="Genomic_DNA"/>
</dbReference>
<organism evidence="1 2">
    <name type="scientific">Paramuricea clavata</name>
    <name type="common">Red gorgonian</name>
    <name type="synonym">Violescent sea-whip</name>
    <dbReference type="NCBI Taxonomy" id="317549"/>
    <lineage>
        <taxon>Eukaryota</taxon>
        <taxon>Metazoa</taxon>
        <taxon>Cnidaria</taxon>
        <taxon>Anthozoa</taxon>
        <taxon>Octocorallia</taxon>
        <taxon>Malacalcyonacea</taxon>
        <taxon>Plexauridae</taxon>
        <taxon>Paramuricea</taxon>
    </lineage>
</organism>
<reference evidence="1" key="1">
    <citation type="submission" date="2020-04" db="EMBL/GenBank/DDBJ databases">
        <authorList>
            <person name="Alioto T."/>
            <person name="Alioto T."/>
            <person name="Gomez Garrido J."/>
        </authorList>
    </citation>
    <scope>NUCLEOTIDE SEQUENCE</scope>
    <source>
        <strain evidence="1">A484AB</strain>
    </source>
</reference>
<name>A0A7D9KLM8_PARCT</name>
<proteinExistence type="predicted"/>
<gene>
    <name evidence="1" type="ORF">PACLA_8A082599</name>
</gene>
<dbReference type="Proteomes" id="UP001152795">
    <property type="component" value="Unassembled WGS sequence"/>
</dbReference>
<dbReference type="AlphaFoldDB" id="A0A7D9KLM8"/>
<evidence type="ECO:0000313" key="2">
    <source>
        <dbReference type="Proteomes" id="UP001152795"/>
    </source>
</evidence>
<accession>A0A7D9KLM8</accession>